<evidence type="ECO:0000313" key="2">
    <source>
        <dbReference type="Proteomes" id="UP000033109"/>
    </source>
</evidence>
<dbReference type="RefSeq" id="WP_046311821.1">
    <property type="nucleotide sequence ID" value="NZ_CBCSCY010000014.1"/>
</dbReference>
<dbReference type="STRING" id="400092.PKOR_15155"/>
<dbReference type="AlphaFoldDB" id="A0A0E3UY65"/>
<dbReference type="PATRIC" id="fig|400092.3.peg.3303"/>
<dbReference type="EMBL" id="CP009621">
    <property type="protein sequence ID" value="AKD04181.1"/>
    <property type="molecule type" value="Genomic_DNA"/>
</dbReference>
<dbReference type="PANTHER" id="PTHR41260">
    <property type="entry name" value="PROTEIN ECSC"/>
    <property type="match status" value="1"/>
</dbReference>
<sequence length="245" mass="28552">MPTLYEIQAEYELRRWQHEMLRNPSVFNEFARKAQVKLNSYIPEKVHQAITTAIKQMIRGVLFGAGFVSPKPLLEAPLDVREAMVRERIKYYQQAAAAEGGVTGAGGILLGFVDFPLLLGLKLKLLYDIAAFYGYDVKDYRERVYLLHIFELAFSSQEHRRKIYLHIADWETQKLFLPEDINEFDWRSLQQEYRDYIDLAKMAQMIPFIGAPIGAVVNYRLISKLGKTAMNAYRMRWQEQGLLQH</sequence>
<reference evidence="1 2" key="1">
    <citation type="journal article" date="2015" name="Sci. Rep.">
        <title>Unraveling adaptation of Pontibacter korlensis to radiation and infertility in desert through complete genome and comparative transcriptomic analysis.</title>
        <authorList>
            <person name="Dai J."/>
            <person name="Dai W."/>
            <person name="Qiu C."/>
            <person name="Yang Z."/>
            <person name="Zhang Y."/>
            <person name="Zhou M."/>
            <person name="Zhang L."/>
            <person name="Fang C."/>
            <person name="Gao Q."/>
            <person name="Yang Q."/>
            <person name="Li X."/>
            <person name="Wang Z."/>
            <person name="Wang Z."/>
            <person name="Jia Z."/>
            <person name="Chen X."/>
        </authorList>
    </citation>
    <scope>NUCLEOTIDE SEQUENCE [LARGE SCALE GENOMIC DNA]</scope>
    <source>
        <strain evidence="1 2">X14-1T</strain>
    </source>
</reference>
<organism evidence="1 2">
    <name type="scientific">Pontibacter korlensis</name>
    <dbReference type="NCBI Taxonomy" id="400092"/>
    <lineage>
        <taxon>Bacteria</taxon>
        <taxon>Pseudomonadati</taxon>
        <taxon>Bacteroidota</taxon>
        <taxon>Cytophagia</taxon>
        <taxon>Cytophagales</taxon>
        <taxon>Hymenobacteraceae</taxon>
        <taxon>Pontibacter</taxon>
    </lineage>
</organism>
<proteinExistence type="predicted"/>
<accession>A0A0E3UY65</accession>
<dbReference type="HOGENOM" id="CLU_080978_0_0_10"/>
<keyword evidence="2" id="KW-1185">Reference proteome</keyword>
<protein>
    <submittedName>
        <fullName evidence="1">EcsC</fullName>
    </submittedName>
</protein>
<dbReference type="InterPro" id="IPR024787">
    <property type="entry name" value="EcsC"/>
</dbReference>
<dbReference type="OrthoDB" id="1705901at2"/>
<dbReference type="Pfam" id="PF12787">
    <property type="entry name" value="EcsC"/>
    <property type="match status" value="1"/>
</dbReference>
<gene>
    <name evidence="1" type="ORF">PKOR_15155</name>
</gene>
<dbReference type="PANTHER" id="PTHR41260:SF1">
    <property type="entry name" value="PROTEIN ECSC"/>
    <property type="match status" value="1"/>
</dbReference>
<dbReference type="Proteomes" id="UP000033109">
    <property type="component" value="Chromosome"/>
</dbReference>
<evidence type="ECO:0000313" key="1">
    <source>
        <dbReference type="EMBL" id="AKD04181.1"/>
    </source>
</evidence>
<name>A0A0E3UY65_9BACT</name>
<dbReference type="KEGG" id="pko:PKOR_15155"/>